<feature type="chain" id="PRO_5038890778" description="Thaumatin-like protein 1" evidence="3">
    <location>
        <begin position="18"/>
        <end position="315"/>
    </location>
</feature>
<evidence type="ECO:0000256" key="3">
    <source>
        <dbReference type="SAM" id="SignalP"/>
    </source>
</evidence>
<dbReference type="SUPFAM" id="SSF49870">
    <property type="entry name" value="Osmotin, thaumatin-like protein"/>
    <property type="match status" value="1"/>
</dbReference>
<keyword evidence="3" id="KW-0732">Signal</keyword>
<dbReference type="PANTHER" id="PTHR31048">
    <property type="entry name" value="OS03G0233200 PROTEIN"/>
    <property type="match status" value="1"/>
</dbReference>
<dbReference type="Proteomes" id="UP001085076">
    <property type="component" value="Miscellaneous, Linkage group lg07"/>
</dbReference>
<feature type="signal peptide" evidence="3">
    <location>
        <begin position="1"/>
        <end position="17"/>
    </location>
</feature>
<evidence type="ECO:0000313" key="4">
    <source>
        <dbReference type="EMBL" id="KAJ0966989.1"/>
    </source>
</evidence>
<organism evidence="4 5">
    <name type="scientific">Dioscorea zingiberensis</name>
    <dbReference type="NCBI Taxonomy" id="325984"/>
    <lineage>
        <taxon>Eukaryota</taxon>
        <taxon>Viridiplantae</taxon>
        <taxon>Streptophyta</taxon>
        <taxon>Embryophyta</taxon>
        <taxon>Tracheophyta</taxon>
        <taxon>Spermatophyta</taxon>
        <taxon>Magnoliopsida</taxon>
        <taxon>Liliopsida</taxon>
        <taxon>Dioscoreales</taxon>
        <taxon>Dioscoreaceae</taxon>
        <taxon>Dioscorea</taxon>
    </lineage>
</organism>
<reference evidence="4" key="1">
    <citation type="submission" date="2021-03" db="EMBL/GenBank/DDBJ databases">
        <authorList>
            <person name="Li Z."/>
            <person name="Yang C."/>
        </authorList>
    </citation>
    <scope>NUCLEOTIDE SEQUENCE</scope>
    <source>
        <strain evidence="4">Dzin_1.0</strain>
        <tissue evidence="4">Leaf</tissue>
    </source>
</reference>
<feature type="compositionally biased region" description="Gly residues" evidence="1">
    <location>
        <begin position="260"/>
        <end position="270"/>
    </location>
</feature>
<dbReference type="PRINTS" id="PR00347">
    <property type="entry name" value="THAUMATIN"/>
</dbReference>
<evidence type="ECO:0000313" key="5">
    <source>
        <dbReference type="Proteomes" id="UP001085076"/>
    </source>
</evidence>
<dbReference type="PROSITE" id="PS00316">
    <property type="entry name" value="THAUMATIN_1"/>
    <property type="match status" value="1"/>
</dbReference>
<keyword evidence="2" id="KW-0472">Membrane</keyword>
<feature type="compositionally biased region" description="Polar residues" evidence="1">
    <location>
        <begin position="237"/>
        <end position="252"/>
    </location>
</feature>
<dbReference type="OrthoDB" id="430315at2759"/>
<reference evidence="4" key="2">
    <citation type="journal article" date="2022" name="Hortic Res">
        <title>The genome of Dioscorea zingiberensis sheds light on the biosynthesis, origin and evolution of the medicinally important diosgenin saponins.</title>
        <authorList>
            <person name="Li Y."/>
            <person name="Tan C."/>
            <person name="Li Z."/>
            <person name="Guo J."/>
            <person name="Li S."/>
            <person name="Chen X."/>
            <person name="Wang C."/>
            <person name="Dai X."/>
            <person name="Yang H."/>
            <person name="Song W."/>
            <person name="Hou L."/>
            <person name="Xu J."/>
            <person name="Tong Z."/>
            <person name="Xu A."/>
            <person name="Yuan X."/>
            <person name="Wang W."/>
            <person name="Yang Q."/>
            <person name="Chen L."/>
            <person name="Sun Z."/>
            <person name="Wang K."/>
            <person name="Pan B."/>
            <person name="Chen J."/>
            <person name="Bao Y."/>
            <person name="Liu F."/>
            <person name="Qi X."/>
            <person name="Gang D.R."/>
            <person name="Wen J."/>
            <person name="Li J."/>
        </authorList>
    </citation>
    <scope>NUCLEOTIDE SEQUENCE</scope>
    <source>
        <strain evidence="4">Dzin_1.0</strain>
    </source>
</reference>
<dbReference type="SMART" id="SM00205">
    <property type="entry name" value="THN"/>
    <property type="match status" value="1"/>
</dbReference>
<name>A0A9D5C6G8_9LILI</name>
<dbReference type="InterPro" id="IPR001938">
    <property type="entry name" value="Thaumatin"/>
</dbReference>
<dbReference type="InterPro" id="IPR017949">
    <property type="entry name" value="Thaumatin_CS"/>
</dbReference>
<comment type="caution">
    <text evidence="4">The sequence shown here is derived from an EMBL/GenBank/DDBJ whole genome shotgun (WGS) entry which is preliminary data.</text>
</comment>
<dbReference type="Pfam" id="PF00314">
    <property type="entry name" value="Thaumatin"/>
    <property type="match status" value="1"/>
</dbReference>
<evidence type="ECO:0000256" key="1">
    <source>
        <dbReference type="SAM" id="MobiDB-lite"/>
    </source>
</evidence>
<dbReference type="InterPro" id="IPR037176">
    <property type="entry name" value="Osmotin/thaumatin-like_sf"/>
</dbReference>
<evidence type="ECO:0008006" key="6">
    <source>
        <dbReference type="Google" id="ProtNLM"/>
    </source>
</evidence>
<feature type="region of interest" description="Disordered" evidence="1">
    <location>
        <begin position="237"/>
        <end position="270"/>
    </location>
</feature>
<accession>A0A9D5C6G8</accession>
<feature type="transmembrane region" description="Helical" evidence="2">
    <location>
        <begin position="292"/>
        <end position="314"/>
    </location>
</feature>
<keyword evidence="2" id="KW-0812">Transmembrane</keyword>
<dbReference type="Gene3D" id="2.60.110.10">
    <property type="entry name" value="Thaumatin"/>
    <property type="match status" value="1"/>
</dbReference>
<protein>
    <recommendedName>
        <fullName evidence="6">Thaumatin-like protein 1</fullName>
    </recommendedName>
</protein>
<keyword evidence="5" id="KW-1185">Reference proteome</keyword>
<evidence type="ECO:0000256" key="2">
    <source>
        <dbReference type="SAM" id="Phobius"/>
    </source>
</evidence>
<dbReference type="EMBL" id="JAGGNH010000007">
    <property type="protein sequence ID" value="KAJ0966989.1"/>
    <property type="molecule type" value="Genomic_DNA"/>
</dbReference>
<dbReference type="PROSITE" id="PS51367">
    <property type="entry name" value="THAUMATIN_2"/>
    <property type="match status" value="1"/>
</dbReference>
<gene>
    <name evidence="4" type="ORF">J5N97_023906</name>
</gene>
<sequence>MALLLLLLPLLALQAESTTFTFTNKCKTTVWPGALSNSGTAPLGTTGFELPTGATRAVQAPAGWSGRFFARTGCTFDSSGHGTCATADCGSGQVECNGAGAAPPATLAEFTLAGPSSSQDFYDVSLVDGYNIAMLVEASGGCAATGCAVDLNRRCPAELRVGDGDGQACRSACEAFGTPEYCCKGAYANPGTCRPSVYSQMFKSACPRSYSYAFDDPTSTFTCTGPADYSITFCPDSTPSQKATRDSTTTSAPKAKGVVLEGGGGEGGSEGESWLASLAVGSGAPSRTRVSILHQASLTLFSTTVAIFLLFLGFC</sequence>
<dbReference type="CDD" id="cd09218">
    <property type="entry name" value="TLP-PA"/>
    <property type="match status" value="1"/>
</dbReference>
<proteinExistence type="predicted"/>
<dbReference type="AlphaFoldDB" id="A0A9D5C6G8"/>
<dbReference type="FunFam" id="2.60.110.10:FF:000001">
    <property type="entry name" value="THAUMATIN-LIKE PROTEIN 1"/>
    <property type="match status" value="1"/>
</dbReference>
<keyword evidence="2" id="KW-1133">Transmembrane helix</keyword>